<reference evidence="1 2" key="1">
    <citation type="journal article" date="2011" name="J. Bacteriol.">
        <title>Genome sequence of the nonpathogenic Listeria monocytogenes serovar 4a strain M7.</title>
        <authorList>
            <person name="Chen J."/>
            <person name="Xia Y."/>
            <person name="Cheng C."/>
            <person name="Fang C."/>
            <person name="Shan Y."/>
            <person name="Jin G."/>
            <person name="Fang W."/>
        </authorList>
    </citation>
    <scope>NUCLEOTIDE SEQUENCE [LARGE SCALE GENOMIC DNA]</scope>
    <source>
        <strain evidence="1 2">M7</strain>
    </source>
</reference>
<organism evidence="1 2">
    <name type="scientific">Listeria monocytogenes serotype 4a (strain M7)</name>
    <dbReference type="NCBI Taxonomy" id="1030009"/>
    <lineage>
        <taxon>Bacteria</taxon>
        <taxon>Bacillati</taxon>
        <taxon>Bacillota</taxon>
        <taxon>Bacilli</taxon>
        <taxon>Bacillales</taxon>
        <taxon>Listeriaceae</taxon>
        <taxon>Listeria</taxon>
    </lineage>
</organism>
<evidence type="ECO:0000313" key="1">
    <source>
        <dbReference type="EMBL" id="AEH92102.1"/>
    </source>
</evidence>
<name>A0A0E0UUH2_LISMM</name>
<sequence length="45" mass="5308">MSDFFWHLFLFASEKIKNEPKEGVDSSFHLKVFSFIIGRIENKMG</sequence>
<dbReference type="HOGENOM" id="CLU_3201656_0_0_9"/>
<evidence type="ECO:0000313" key="2">
    <source>
        <dbReference type="Proteomes" id="UP000000486"/>
    </source>
</evidence>
<dbReference type="EMBL" id="CP002816">
    <property type="protein sequence ID" value="AEH92102.1"/>
    <property type="molecule type" value="Genomic_DNA"/>
</dbReference>
<accession>A0A0E0UUH2</accession>
<dbReference type="Proteomes" id="UP000000486">
    <property type="component" value="Chromosome"/>
</dbReference>
<dbReference type="KEGG" id="lmq:LMM7_1097"/>
<proteinExistence type="predicted"/>
<protein>
    <submittedName>
        <fullName evidence="1">Uncharacterized protein</fullName>
    </submittedName>
</protein>
<dbReference type="PATRIC" id="fig|1030009.3.peg.1086"/>
<dbReference type="AlphaFoldDB" id="A0A0E0UUH2"/>
<gene>
    <name evidence="1" type="ordered locus">LMM7_1097</name>
</gene>